<name>A0ABP9E8A3_9GAMM</name>
<comment type="catalytic activity">
    <reaction evidence="9">
        <text>di-trans,octa-cis-undecaprenyl diphosphate + H2O = di-trans,octa-cis-undecaprenyl phosphate + phosphate + H(+)</text>
        <dbReference type="Rhea" id="RHEA:28094"/>
        <dbReference type="ChEBI" id="CHEBI:15377"/>
        <dbReference type="ChEBI" id="CHEBI:15378"/>
        <dbReference type="ChEBI" id="CHEBI:43474"/>
        <dbReference type="ChEBI" id="CHEBI:58405"/>
        <dbReference type="ChEBI" id="CHEBI:60392"/>
        <dbReference type="EC" id="3.6.1.27"/>
    </reaction>
</comment>
<keyword evidence="13" id="KW-1185">Reference proteome</keyword>
<reference evidence="13" key="1">
    <citation type="journal article" date="2019" name="Int. J. Syst. Evol. Microbiol.">
        <title>The Global Catalogue of Microorganisms (GCM) 10K type strain sequencing project: providing services to taxonomists for standard genome sequencing and annotation.</title>
        <authorList>
            <consortium name="The Broad Institute Genomics Platform"/>
            <consortium name="The Broad Institute Genome Sequencing Center for Infectious Disease"/>
            <person name="Wu L."/>
            <person name="Ma J."/>
        </authorList>
    </citation>
    <scope>NUCLEOTIDE SEQUENCE [LARGE SCALE GENOMIC DNA]</scope>
    <source>
        <strain evidence="13">JCM 18392</strain>
    </source>
</reference>
<evidence type="ECO:0000259" key="11">
    <source>
        <dbReference type="SMART" id="SM00014"/>
    </source>
</evidence>
<evidence type="ECO:0000256" key="9">
    <source>
        <dbReference type="ARBA" id="ARBA00047594"/>
    </source>
</evidence>
<keyword evidence="4 10" id="KW-0812">Transmembrane</keyword>
<dbReference type="InterPro" id="IPR036938">
    <property type="entry name" value="PAP2/HPO_sf"/>
</dbReference>
<proteinExistence type="predicted"/>
<sequence length="247" mass="26613">MSNASTDKPGTLPAPAEAVEAVKTEARVGNAFLRVHGRRLLLVFAGLLLPLWGYGELVDHLRDGEVFAFDQPGLEVAHAMASAGYDRLFIAMSALGYLYGVVPIDILLVLGLAIRRHFRAGVFVAASVVGSALLNLAAKHAYARVRPSLWNSIAPETTFSFPSGHAMGSMTLAAVVVLLCWWTRWRWIAIAVAAGFVVLVGLSRIYLGVHYPSDILAGWTAALVWTVANYGLVYSGGRRPWQGIDVA</sequence>
<evidence type="ECO:0000256" key="6">
    <source>
        <dbReference type="ARBA" id="ARBA00022989"/>
    </source>
</evidence>
<evidence type="ECO:0000256" key="7">
    <source>
        <dbReference type="ARBA" id="ARBA00023136"/>
    </source>
</evidence>
<dbReference type="PANTHER" id="PTHR14969">
    <property type="entry name" value="SPHINGOSINE-1-PHOSPHATE PHOSPHOHYDROLASE"/>
    <property type="match status" value="1"/>
</dbReference>
<dbReference type="SMART" id="SM00014">
    <property type="entry name" value="acidPPc"/>
    <property type="match status" value="1"/>
</dbReference>
<protein>
    <recommendedName>
        <fullName evidence="2">undecaprenyl-diphosphate phosphatase</fullName>
        <ecNumber evidence="2">3.6.1.27</ecNumber>
    </recommendedName>
    <alternativeName>
        <fullName evidence="8">Undecaprenyl pyrophosphate phosphatase</fullName>
    </alternativeName>
</protein>
<dbReference type="Gene3D" id="1.20.144.10">
    <property type="entry name" value="Phosphatidic acid phosphatase type 2/haloperoxidase"/>
    <property type="match status" value="1"/>
</dbReference>
<accession>A0ABP9E8A3</accession>
<dbReference type="SUPFAM" id="SSF48317">
    <property type="entry name" value="Acid phosphatase/Vanadium-dependent haloperoxidase"/>
    <property type="match status" value="1"/>
</dbReference>
<comment type="caution">
    <text evidence="12">The sequence shown here is derived from an EMBL/GenBank/DDBJ whole genome shotgun (WGS) entry which is preliminary data.</text>
</comment>
<evidence type="ECO:0000256" key="3">
    <source>
        <dbReference type="ARBA" id="ARBA00022475"/>
    </source>
</evidence>
<dbReference type="PANTHER" id="PTHR14969:SF62">
    <property type="entry name" value="DECAPRENYLPHOSPHORYL-5-PHOSPHORIBOSE PHOSPHATASE RV3807C-RELATED"/>
    <property type="match status" value="1"/>
</dbReference>
<feature type="domain" description="Phosphatidic acid phosphatase type 2/haloperoxidase" evidence="11">
    <location>
        <begin position="120"/>
        <end position="230"/>
    </location>
</feature>
<dbReference type="Proteomes" id="UP001501323">
    <property type="component" value="Unassembled WGS sequence"/>
</dbReference>
<evidence type="ECO:0000313" key="12">
    <source>
        <dbReference type="EMBL" id="GAA4868714.1"/>
    </source>
</evidence>
<organism evidence="12 13">
    <name type="scientific">Luteimonas vadosa</name>
    <dbReference type="NCBI Taxonomy" id="1165507"/>
    <lineage>
        <taxon>Bacteria</taxon>
        <taxon>Pseudomonadati</taxon>
        <taxon>Pseudomonadota</taxon>
        <taxon>Gammaproteobacteria</taxon>
        <taxon>Lysobacterales</taxon>
        <taxon>Lysobacteraceae</taxon>
        <taxon>Luteimonas</taxon>
    </lineage>
</organism>
<dbReference type="CDD" id="cd03392">
    <property type="entry name" value="PAP2_like_2"/>
    <property type="match status" value="1"/>
</dbReference>
<evidence type="ECO:0000256" key="4">
    <source>
        <dbReference type="ARBA" id="ARBA00022692"/>
    </source>
</evidence>
<dbReference type="EC" id="3.6.1.27" evidence="2"/>
<evidence type="ECO:0000256" key="2">
    <source>
        <dbReference type="ARBA" id="ARBA00012374"/>
    </source>
</evidence>
<keyword evidence="7 10" id="KW-0472">Membrane</keyword>
<feature type="transmembrane region" description="Helical" evidence="10">
    <location>
        <begin position="39"/>
        <end position="55"/>
    </location>
</feature>
<evidence type="ECO:0000313" key="13">
    <source>
        <dbReference type="Proteomes" id="UP001501323"/>
    </source>
</evidence>
<keyword evidence="5" id="KW-0378">Hydrolase</keyword>
<keyword evidence="3" id="KW-1003">Cell membrane</keyword>
<dbReference type="Pfam" id="PF01569">
    <property type="entry name" value="PAP2"/>
    <property type="match status" value="1"/>
</dbReference>
<evidence type="ECO:0000256" key="1">
    <source>
        <dbReference type="ARBA" id="ARBA00004651"/>
    </source>
</evidence>
<feature type="transmembrane region" description="Helical" evidence="10">
    <location>
        <begin position="158"/>
        <end position="181"/>
    </location>
</feature>
<dbReference type="EMBL" id="BAABJY010000002">
    <property type="protein sequence ID" value="GAA4868714.1"/>
    <property type="molecule type" value="Genomic_DNA"/>
</dbReference>
<dbReference type="RefSeq" id="WP_425563101.1">
    <property type="nucleotide sequence ID" value="NZ_BAABJY010000002.1"/>
</dbReference>
<evidence type="ECO:0000256" key="8">
    <source>
        <dbReference type="ARBA" id="ARBA00032707"/>
    </source>
</evidence>
<dbReference type="InterPro" id="IPR000326">
    <property type="entry name" value="PAP2/HPO"/>
</dbReference>
<feature type="transmembrane region" description="Helical" evidence="10">
    <location>
        <begin position="120"/>
        <end position="138"/>
    </location>
</feature>
<comment type="subcellular location">
    <subcellularLocation>
        <location evidence="1">Cell membrane</location>
        <topology evidence="1">Multi-pass membrane protein</topology>
    </subcellularLocation>
</comment>
<feature type="transmembrane region" description="Helical" evidence="10">
    <location>
        <begin position="88"/>
        <end position="113"/>
    </location>
</feature>
<keyword evidence="6 10" id="KW-1133">Transmembrane helix</keyword>
<feature type="transmembrane region" description="Helical" evidence="10">
    <location>
        <begin position="188"/>
        <end position="209"/>
    </location>
</feature>
<gene>
    <name evidence="12" type="ORF">GCM10023332_21570</name>
</gene>
<evidence type="ECO:0000256" key="10">
    <source>
        <dbReference type="SAM" id="Phobius"/>
    </source>
</evidence>
<feature type="transmembrane region" description="Helical" evidence="10">
    <location>
        <begin position="215"/>
        <end position="233"/>
    </location>
</feature>
<evidence type="ECO:0000256" key="5">
    <source>
        <dbReference type="ARBA" id="ARBA00022801"/>
    </source>
</evidence>